<dbReference type="InterPro" id="IPR027458">
    <property type="entry name" value="STE2_TM1-TM2_sf"/>
</dbReference>
<proteinExistence type="predicted"/>
<accession>A0A517LKQ1</accession>
<dbReference type="GO" id="GO:0038038">
    <property type="term" value="C:G protein-coupled receptor homodimeric complex"/>
    <property type="evidence" value="ECO:0007669"/>
    <property type="project" value="TreeGrafter"/>
</dbReference>
<dbReference type="Gene3D" id="1.10.287.920">
    <property type="entry name" value="Pheromone alpha factor receptor"/>
    <property type="match status" value="1"/>
</dbReference>
<dbReference type="InterPro" id="IPR000366">
    <property type="entry name" value="GPCR_STE2"/>
</dbReference>
<dbReference type="EMBL" id="CP042198">
    <property type="protein sequence ID" value="QDS76214.1"/>
    <property type="molecule type" value="Genomic_DNA"/>
</dbReference>
<dbReference type="STRING" id="50376.A0A517LKQ1"/>
<feature type="transmembrane region" description="Helical" evidence="1">
    <location>
        <begin position="173"/>
        <end position="191"/>
    </location>
</feature>
<organism evidence="2 3">
    <name type="scientific">Venturia effusa</name>
    <dbReference type="NCBI Taxonomy" id="50376"/>
    <lineage>
        <taxon>Eukaryota</taxon>
        <taxon>Fungi</taxon>
        <taxon>Dikarya</taxon>
        <taxon>Ascomycota</taxon>
        <taxon>Pezizomycotina</taxon>
        <taxon>Dothideomycetes</taxon>
        <taxon>Pleosporomycetidae</taxon>
        <taxon>Venturiales</taxon>
        <taxon>Venturiaceae</taxon>
        <taxon>Venturia</taxon>
    </lineage>
</organism>
<reference evidence="2 3" key="1">
    <citation type="submission" date="2019-07" db="EMBL/GenBank/DDBJ databases">
        <title>Finished genome of Venturia effusa.</title>
        <authorList>
            <person name="Young C.A."/>
            <person name="Cox M.P."/>
            <person name="Ganley A.R.D."/>
            <person name="David W.J."/>
        </authorList>
    </citation>
    <scope>NUCLEOTIDE SEQUENCE [LARGE SCALE GENOMIC DNA]</scope>
    <source>
        <strain evidence="3">albino</strain>
    </source>
</reference>
<dbReference type="AlphaFoldDB" id="A0A517LKQ1"/>
<evidence type="ECO:0000256" key="1">
    <source>
        <dbReference type="SAM" id="Phobius"/>
    </source>
</evidence>
<sequence length="409" mass="44459">MTRFIQASWLNASLPIGSAIFHNLTAPENSTSTGNITMAPELSSYTGFLPSENGYNQTITLLFPDGSPFNISMSDLIKMSNANIGMGLSYGIQIGFASLMLIVTLLLSQKGKRRSLIFFCNVAALVLDIPVSALMAGWLSSIWNNPYVYFTHDTSRITTGNIIASIMPQPLKLFEIMAIQLSLFIQVRVILGTCRAYIRRMILAVLFTIASICIAMEIGLAVINAKSIVLMADPSPIQPQLAQAANITWCIFVASAMFVFVWKLAYALKNRRNLGIMTFGPMQVIFIMGAQTMIAPALLSIFNLILPMLDIIGLTFTITAVSLPLSGLWASTSLEPADNGVNNFHAPQHQQQDRYCKQIFAAHGKDIGSADSSLAGTSKTANSQTELIDLGSFLSDDSELKGKGKSYES</sequence>
<dbReference type="OrthoDB" id="5402633at2759"/>
<keyword evidence="1" id="KW-1133">Transmembrane helix</keyword>
<gene>
    <name evidence="2" type="ORF">FKW77_008481</name>
</gene>
<feature type="transmembrane region" description="Helical" evidence="1">
    <location>
        <begin position="284"/>
        <end position="305"/>
    </location>
</feature>
<keyword evidence="1" id="KW-0812">Transmembrane</keyword>
<feature type="transmembrane region" description="Helical" evidence="1">
    <location>
        <begin position="243"/>
        <end position="264"/>
    </location>
</feature>
<feature type="transmembrane region" description="Helical" evidence="1">
    <location>
        <begin position="311"/>
        <end position="330"/>
    </location>
</feature>
<dbReference type="Pfam" id="PF02116">
    <property type="entry name" value="STE2"/>
    <property type="match status" value="1"/>
</dbReference>
<dbReference type="PRINTS" id="PR00250">
    <property type="entry name" value="GPCRSTE2"/>
</dbReference>
<dbReference type="PANTHER" id="PTHR28009">
    <property type="entry name" value="PHEROMONE ALPHA FACTOR RECEPTOR"/>
    <property type="match status" value="1"/>
</dbReference>
<protein>
    <recommendedName>
        <fullName evidence="4">Pheromone alpha factor receptor</fullName>
    </recommendedName>
</protein>
<feature type="transmembrane region" description="Helical" evidence="1">
    <location>
        <begin position="203"/>
        <end position="223"/>
    </location>
</feature>
<dbReference type="PANTHER" id="PTHR28009:SF1">
    <property type="entry name" value="PHEROMONE ALPHA FACTOR RECEPTOR"/>
    <property type="match status" value="1"/>
</dbReference>
<keyword evidence="3" id="KW-1185">Reference proteome</keyword>
<evidence type="ECO:0000313" key="2">
    <source>
        <dbReference type="EMBL" id="QDS76214.1"/>
    </source>
</evidence>
<dbReference type="GO" id="GO:0000750">
    <property type="term" value="P:pheromone-dependent signal transduction involved in conjugation with cellular fusion"/>
    <property type="evidence" value="ECO:0007669"/>
    <property type="project" value="TreeGrafter"/>
</dbReference>
<dbReference type="Proteomes" id="UP000316270">
    <property type="component" value="Chromosome 14"/>
</dbReference>
<feature type="transmembrane region" description="Helical" evidence="1">
    <location>
        <begin position="88"/>
        <end position="107"/>
    </location>
</feature>
<keyword evidence="1" id="KW-0472">Membrane</keyword>
<evidence type="ECO:0000313" key="3">
    <source>
        <dbReference type="Proteomes" id="UP000316270"/>
    </source>
</evidence>
<name>A0A517LKQ1_9PEZI</name>
<feature type="transmembrane region" description="Helical" evidence="1">
    <location>
        <begin position="116"/>
        <end position="139"/>
    </location>
</feature>
<dbReference type="GO" id="GO:0004932">
    <property type="term" value="F:mating-type factor pheromone receptor activity"/>
    <property type="evidence" value="ECO:0007669"/>
    <property type="project" value="InterPro"/>
</dbReference>
<evidence type="ECO:0008006" key="4">
    <source>
        <dbReference type="Google" id="ProtNLM"/>
    </source>
</evidence>